<evidence type="ECO:0008006" key="4">
    <source>
        <dbReference type="Google" id="ProtNLM"/>
    </source>
</evidence>
<proteinExistence type="predicted"/>
<accession>A0AAD2A6P9</accession>
<evidence type="ECO:0000313" key="2">
    <source>
        <dbReference type="EMBL" id="CAI9781939.1"/>
    </source>
</evidence>
<keyword evidence="1" id="KW-0611">Plant defense</keyword>
<dbReference type="GO" id="GO:0006952">
    <property type="term" value="P:defense response"/>
    <property type="evidence" value="ECO:0007669"/>
    <property type="project" value="UniProtKB-KW"/>
</dbReference>
<dbReference type="Gene3D" id="3.80.10.10">
    <property type="entry name" value="Ribonuclease Inhibitor"/>
    <property type="match status" value="2"/>
</dbReference>
<reference evidence="2" key="1">
    <citation type="submission" date="2023-05" db="EMBL/GenBank/DDBJ databases">
        <authorList>
            <person name="Huff M."/>
        </authorList>
    </citation>
    <scope>NUCLEOTIDE SEQUENCE</scope>
</reference>
<keyword evidence="3" id="KW-1185">Reference proteome</keyword>
<name>A0AAD2A6P9_9LAMI</name>
<dbReference type="Proteomes" id="UP000834106">
    <property type="component" value="Chromosome 18"/>
</dbReference>
<sequence>MMMKLQDCSTTLRSLSILSRWVNLNLTNLLGSGHNYPSLTFLDIWYCDGLESFLHGGLSTPNLTHLTILGYEHLKSLPDRMDLLSSLSSLCVSYCASLMELFPQENIPPNLSKLNVTYCGKLKPLGEWGLHKLTSLTYFKFGGCPELVSFSNNADEEHCVLPPSLTSLWLMNLPNLEILSKGFQNLTSLQKLYIHDCPKLGALPMEDHLKKLLRLDIIGCPLLNKRCLKNKGGYWPIIADIPDVQID</sequence>
<dbReference type="AlphaFoldDB" id="A0AAD2A6P9"/>
<evidence type="ECO:0000313" key="3">
    <source>
        <dbReference type="Proteomes" id="UP000834106"/>
    </source>
</evidence>
<dbReference type="SUPFAM" id="SSF52058">
    <property type="entry name" value="L domain-like"/>
    <property type="match status" value="1"/>
</dbReference>
<dbReference type="PANTHER" id="PTHR36766:SF70">
    <property type="entry name" value="DISEASE RESISTANCE PROTEIN RGA4"/>
    <property type="match status" value="1"/>
</dbReference>
<dbReference type="EMBL" id="OU503053">
    <property type="protein sequence ID" value="CAI9781939.1"/>
    <property type="molecule type" value="Genomic_DNA"/>
</dbReference>
<gene>
    <name evidence="2" type="ORF">FPE_LOCUS29369</name>
</gene>
<dbReference type="PANTHER" id="PTHR36766">
    <property type="entry name" value="PLANT BROAD-SPECTRUM MILDEW RESISTANCE PROTEIN RPW8"/>
    <property type="match status" value="1"/>
</dbReference>
<dbReference type="InterPro" id="IPR032675">
    <property type="entry name" value="LRR_dom_sf"/>
</dbReference>
<organism evidence="2 3">
    <name type="scientific">Fraxinus pennsylvanica</name>
    <dbReference type="NCBI Taxonomy" id="56036"/>
    <lineage>
        <taxon>Eukaryota</taxon>
        <taxon>Viridiplantae</taxon>
        <taxon>Streptophyta</taxon>
        <taxon>Embryophyta</taxon>
        <taxon>Tracheophyta</taxon>
        <taxon>Spermatophyta</taxon>
        <taxon>Magnoliopsida</taxon>
        <taxon>eudicotyledons</taxon>
        <taxon>Gunneridae</taxon>
        <taxon>Pentapetalae</taxon>
        <taxon>asterids</taxon>
        <taxon>lamiids</taxon>
        <taxon>Lamiales</taxon>
        <taxon>Oleaceae</taxon>
        <taxon>Oleeae</taxon>
        <taxon>Fraxinus</taxon>
    </lineage>
</organism>
<evidence type="ECO:0000256" key="1">
    <source>
        <dbReference type="ARBA" id="ARBA00022821"/>
    </source>
</evidence>
<protein>
    <recommendedName>
        <fullName evidence="4">CC-NBS-LRR protein</fullName>
    </recommendedName>
</protein>